<geneLocation type="plasmid" evidence="1 2">
    <name>pDAETH-3</name>
</geneLocation>
<dbReference type="Proteomes" id="UP001064971">
    <property type="component" value="Plasmid pDAETH-3"/>
</dbReference>
<accession>A0ABM8ALT3</accession>
<organism evidence="1 2">
    <name type="scientific">Deinococcus aetherius</name>
    <dbReference type="NCBI Taxonomy" id="200252"/>
    <lineage>
        <taxon>Bacteria</taxon>
        <taxon>Thermotogati</taxon>
        <taxon>Deinococcota</taxon>
        <taxon>Deinococci</taxon>
        <taxon>Deinococcales</taxon>
        <taxon>Deinococcaceae</taxon>
        <taxon>Deinococcus</taxon>
    </lineage>
</organism>
<keyword evidence="1" id="KW-0614">Plasmid</keyword>
<reference evidence="1" key="1">
    <citation type="submission" date="2022-07" db="EMBL/GenBank/DDBJ databases">
        <title>Complete Genome Sequence of the Radioresistant Bacterium Deinococcus aetherius ST0316, Isolated from the Air Dust collected in Lower Stratosphere above Japan.</title>
        <authorList>
            <person name="Satoh K."/>
            <person name="Hagiwara K."/>
            <person name="Katsumata K."/>
            <person name="Kubo A."/>
            <person name="Yokobori S."/>
            <person name="Yamagishi A."/>
            <person name="Oono Y."/>
            <person name="Narumi I."/>
        </authorList>
    </citation>
    <scope>NUCLEOTIDE SEQUENCE</scope>
    <source>
        <strain evidence="1">ST0316</strain>
        <plasmid evidence="1">pDAETH-3</plasmid>
    </source>
</reference>
<evidence type="ECO:0000313" key="2">
    <source>
        <dbReference type="Proteomes" id="UP001064971"/>
    </source>
</evidence>
<dbReference type="RefSeq" id="WP_264778726.1">
    <property type="nucleotide sequence ID" value="NZ_AP026563.1"/>
</dbReference>
<keyword evidence="2" id="KW-1185">Reference proteome</keyword>
<evidence type="ECO:0000313" key="1">
    <source>
        <dbReference type="EMBL" id="BDP44807.1"/>
    </source>
</evidence>
<gene>
    <name evidence="1" type="ORF">DAETH_47760</name>
</gene>
<sequence>MPPTPKTAERASRDNAAKFNRLHMKQMPLWLGAGMATELQAADLTRTRKEDHQLRLCARERERMTELEARHAGEAEAYRRTLKEAA</sequence>
<dbReference type="EMBL" id="AP026563">
    <property type="protein sequence ID" value="BDP44807.1"/>
    <property type="molecule type" value="Genomic_DNA"/>
</dbReference>
<name>A0ABM8ALT3_9DEIO</name>
<protein>
    <submittedName>
        <fullName evidence="1">Uncharacterized protein</fullName>
    </submittedName>
</protein>
<proteinExistence type="predicted"/>